<dbReference type="InterPro" id="IPR011777">
    <property type="entry name" value="Geranylgeranyl_Rdtase_fam"/>
</dbReference>
<dbReference type="SUPFAM" id="SSF51905">
    <property type="entry name" value="FAD/NAD(P)-binding domain"/>
    <property type="match status" value="1"/>
</dbReference>
<proteinExistence type="predicted"/>
<sequence>MTAPSTAPDVLIIGAGPAGSACARVLARGGLRVRIVDQHPHGRDKTCGDGLIPDAHKALARLGLLDEVMRLAEPVAHVACIGPRGGRVDVPGSLAVLPRKVLDALMLTAAQAAGAQFEQARFEAPIEEDGRVVGARLKRGDELVEVRADWVVLATGAVPKALTAAGMCERHTPSGVALRGYVKAPQMVGKIKALEVVWDKAVRPGYGWIFPAPDGHFNIGVGVTDSHKDLNGKGRKKDVNLRAIFDAFVEKYAPAAELMRVGEKVGEGDQWLKGAPLRCTLTGAKWTRPGLLVTGEAAGSTYSFTGEGIGKAMETGMLAADAILAHRDDDAAARAAYEASLTTLKPKFDLYERANRVNAHPWLADLLIWRAQKSPRLLKRMSGVLNETSNPGNLVSIKGFSRLFFE</sequence>
<protein>
    <submittedName>
        <fullName evidence="2">NAD(P)/FAD-dependent oxidoreductase</fullName>
        <ecNumber evidence="2">1.-.-.-</ecNumber>
    </submittedName>
</protein>
<organism evidence="2 3">
    <name type="scientific">Pelomonas nitida</name>
    <dbReference type="NCBI Taxonomy" id="3299027"/>
    <lineage>
        <taxon>Bacteria</taxon>
        <taxon>Pseudomonadati</taxon>
        <taxon>Pseudomonadota</taxon>
        <taxon>Betaproteobacteria</taxon>
        <taxon>Burkholderiales</taxon>
        <taxon>Sphaerotilaceae</taxon>
        <taxon>Roseateles</taxon>
    </lineage>
</organism>
<keyword evidence="2" id="KW-0560">Oxidoreductase</keyword>
<dbReference type="NCBIfam" id="TIGR02032">
    <property type="entry name" value="GG-red-SF"/>
    <property type="match status" value="1"/>
</dbReference>
<evidence type="ECO:0000313" key="3">
    <source>
        <dbReference type="Proteomes" id="UP001606305"/>
    </source>
</evidence>
<dbReference type="InterPro" id="IPR050407">
    <property type="entry name" value="Geranylgeranyl_reductase"/>
</dbReference>
<dbReference type="PANTHER" id="PTHR42685:SF22">
    <property type="entry name" value="CONDITIONED MEDIUM FACTOR RECEPTOR 1"/>
    <property type="match status" value="1"/>
</dbReference>
<dbReference type="GO" id="GO:0016491">
    <property type="term" value="F:oxidoreductase activity"/>
    <property type="evidence" value="ECO:0007669"/>
    <property type="project" value="UniProtKB-KW"/>
</dbReference>
<dbReference type="Proteomes" id="UP001606305">
    <property type="component" value="Unassembled WGS sequence"/>
</dbReference>
<reference evidence="2 3" key="1">
    <citation type="submission" date="2024-09" db="EMBL/GenBank/DDBJ databases">
        <title>Novel species of the genus Pelomonas and Roseateles isolated from streams.</title>
        <authorList>
            <person name="Lu H."/>
        </authorList>
    </citation>
    <scope>NUCLEOTIDE SEQUENCE [LARGE SCALE GENOMIC DNA]</scope>
    <source>
        <strain evidence="2 3">BYS96W</strain>
    </source>
</reference>
<name>A0ABW7G6X0_9BURK</name>
<accession>A0ABW7G6X0</accession>
<dbReference type="InterPro" id="IPR036188">
    <property type="entry name" value="FAD/NAD-bd_sf"/>
</dbReference>
<comment type="caution">
    <text evidence="2">The sequence shown here is derived from an EMBL/GenBank/DDBJ whole genome shotgun (WGS) entry which is preliminary data.</text>
</comment>
<dbReference type="Pfam" id="PF01494">
    <property type="entry name" value="FAD_binding_3"/>
    <property type="match status" value="1"/>
</dbReference>
<feature type="domain" description="FAD-binding" evidence="1">
    <location>
        <begin position="9"/>
        <end position="167"/>
    </location>
</feature>
<evidence type="ECO:0000259" key="1">
    <source>
        <dbReference type="Pfam" id="PF01494"/>
    </source>
</evidence>
<dbReference type="InterPro" id="IPR002938">
    <property type="entry name" value="FAD-bd"/>
</dbReference>
<dbReference type="PRINTS" id="PR00368">
    <property type="entry name" value="FADPNR"/>
</dbReference>
<dbReference type="EC" id="1.-.-.-" evidence="2"/>
<dbReference type="PRINTS" id="PR00411">
    <property type="entry name" value="PNDRDTASEI"/>
</dbReference>
<dbReference type="RefSeq" id="WP_394488532.1">
    <property type="nucleotide sequence ID" value="NZ_JBIGIA010000008.1"/>
</dbReference>
<keyword evidence="3" id="KW-1185">Reference proteome</keyword>
<dbReference type="EMBL" id="JBIGIA010000008">
    <property type="protein sequence ID" value="MFG6457673.1"/>
    <property type="molecule type" value="Genomic_DNA"/>
</dbReference>
<evidence type="ECO:0000313" key="2">
    <source>
        <dbReference type="EMBL" id="MFG6457673.1"/>
    </source>
</evidence>
<dbReference type="Gene3D" id="3.50.50.60">
    <property type="entry name" value="FAD/NAD(P)-binding domain"/>
    <property type="match status" value="1"/>
</dbReference>
<dbReference type="PANTHER" id="PTHR42685">
    <property type="entry name" value="GERANYLGERANYL DIPHOSPHATE REDUCTASE"/>
    <property type="match status" value="1"/>
</dbReference>
<gene>
    <name evidence="2" type="ORF">ACG00X_12600</name>
</gene>